<evidence type="ECO:0000313" key="2">
    <source>
        <dbReference type="Proteomes" id="UP000660729"/>
    </source>
</evidence>
<proteinExistence type="predicted"/>
<sequence>MSHISNTLGATRLVNSTQTADFGRSWEVLLRYKKELAVVGDSIADALESASGSTHIIHSRNAFLARIANTFGTLRSSFFFSRDPGSSPGLSENNIITEIVLTLKGFGRTEQDLLHQFRENLEATGNSAKAALFLARWYLQWSKNQLIAWKIAQTQSHRLAHVAAAEKALYEIEALEADLNDSLAFVQPYAGSGRSEKIFGFAHYILPEGRAQGSRNDGRDAYRSELEQQCWEKLKAVSGLLRSTDAQGVLRSTPM</sequence>
<dbReference type="Proteomes" id="UP000660729">
    <property type="component" value="Unassembled WGS sequence"/>
</dbReference>
<dbReference type="OrthoDB" id="10405738at2759"/>
<accession>A0A8H6RRR2</accession>
<name>A0A8H6RRR2_9PEZI</name>
<reference evidence="1" key="1">
    <citation type="submission" date="2020-04" db="EMBL/GenBank/DDBJ databases">
        <title>Draft genome resource of the tomato pathogen Pseudocercospora fuligena.</title>
        <authorList>
            <person name="Zaccaron A."/>
        </authorList>
    </citation>
    <scope>NUCLEOTIDE SEQUENCE</scope>
    <source>
        <strain evidence="1">PF001</strain>
    </source>
</reference>
<organism evidence="1 2">
    <name type="scientific">Pseudocercospora fuligena</name>
    <dbReference type="NCBI Taxonomy" id="685502"/>
    <lineage>
        <taxon>Eukaryota</taxon>
        <taxon>Fungi</taxon>
        <taxon>Dikarya</taxon>
        <taxon>Ascomycota</taxon>
        <taxon>Pezizomycotina</taxon>
        <taxon>Dothideomycetes</taxon>
        <taxon>Dothideomycetidae</taxon>
        <taxon>Mycosphaerellales</taxon>
        <taxon>Mycosphaerellaceae</taxon>
        <taxon>Pseudocercospora</taxon>
    </lineage>
</organism>
<dbReference type="AlphaFoldDB" id="A0A8H6RRR2"/>
<dbReference type="EMBL" id="JABCIY010000033">
    <property type="protein sequence ID" value="KAF7195941.1"/>
    <property type="molecule type" value="Genomic_DNA"/>
</dbReference>
<evidence type="ECO:0000313" key="1">
    <source>
        <dbReference type="EMBL" id="KAF7195941.1"/>
    </source>
</evidence>
<comment type="caution">
    <text evidence="1">The sequence shown here is derived from an EMBL/GenBank/DDBJ whole genome shotgun (WGS) entry which is preliminary data.</text>
</comment>
<keyword evidence="2" id="KW-1185">Reference proteome</keyword>
<protein>
    <submittedName>
        <fullName evidence="1">Uncharacterized protein</fullName>
    </submittedName>
</protein>
<gene>
    <name evidence="1" type="ORF">HII31_02703</name>
</gene>